<evidence type="ECO:0000256" key="1">
    <source>
        <dbReference type="SAM" id="SignalP"/>
    </source>
</evidence>
<organism evidence="2 3">
    <name type="scientific">Tritonibacter aquimaris</name>
    <dbReference type="NCBI Taxonomy" id="2663379"/>
    <lineage>
        <taxon>Bacteria</taxon>
        <taxon>Pseudomonadati</taxon>
        <taxon>Pseudomonadota</taxon>
        <taxon>Alphaproteobacteria</taxon>
        <taxon>Rhodobacterales</taxon>
        <taxon>Paracoccaceae</taxon>
        <taxon>Tritonibacter</taxon>
    </lineage>
</organism>
<dbReference type="RefSeq" id="WP_153547089.1">
    <property type="nucleotide sequence ID" value="NZ_WIXK01000004.1"/>
</dbReference>
<dbReference type="AlphaFoldDB" id="A0A844AWA3"/>
<proteinExistence type="predicted"/>
<evidence type="ECO:0000313" key="3">
    <source>
        <dbReference type="Proteomes" id="UP000436694"/>
    </source>
</evidence>
<comment type="caution">
    <text evidence="2">The sequence shown here is derived from an EMBL/GenBank/DDBJ whole genome shotgun (WGS) entry which is preliminary data.</text>
</comment>
<sequence>MHRFPALILCLISTAGHACPNGSENLVSCTFESGQKQLQTCMAGNQITYSFGRTGQKPDLALSRHIHHVDHYPWPGVSRTIWEQFSFENAGVSYRVYYAQERDPRFPEISGGLYVEQNEETLAELTCDAGSVIAAGYPLPIFDAKIAAGQHFDHETYSWSIPE</sequence>
<feature type="chain" id="PRO_5032302698" evidence="1">
    <location>
        <begin position="19"/>
        <end position="163"/>
    </location>
</feature>
<feature type="signal peptide" evidence="1">
    <location>
        <begin position="1"/>
        <end position="18"/>
    </location>
</feature>
<keyword evidence="3" id="KW-1185">Reference proteome</keyword>
<keyword evidence="1" id="KW-0732">Signal</keyword>
<dbReference type="Proteomes" id="UP000436694">
    <property type="component" value="Unassembled WGS sequence"/>
</dbReference>
<evidence type="ECO:0000313" key="2">
    <source>
        <dbReference type="EMBL" id="MQY42664.1"/>
    </source>
</evidence>
<accession>A0A844AWA3</accession>
<name>A0A844AWA3_9RHOB</name>
<gene>
    <name evidence="2" type="ORF">GG681_08410</name>
</gene>
<reference evidence="2 3" key="1">
    <citation type="submission" date="2019-10" db="EMBL/GenBank/DDBJ databases">
        <title>Epibacterium sp. nov., isolated from seawater.</title>
        <authorList>
            <person name="Zhang X."/>
            <person name="Li N."/>
        </authorList>
    </citation>
    <scope>NUCLEOTIDE SEQUENCE [LARGE SCALE GENOMIC DNA]</scope>
    <source>
        <strain evidence="2 3">SM1969</strain>
    </source>
</reference>
<protein>
    <submittedName>
        <fullName evidence="2">Uncharacterized protein</fullName>
    </submittedName>
</protein>
<dbReference type="EMBL" id="WIXK01000004">
    <property type="protein sequence ID" value="MQY42664.1"/>
    <property type="molecule type" value="Genomic_DNA"/>
</dbReference>